<proteinExistence type="predicted"/>
<name>A0A8X6U3H0_NEPPI</name>
<accession>A0A8X6U3H0</accession>
<reference evidence="1" key="1">
    <citation type="submission" date="2020-08" db="EMBL/GenBank/DDBJ databases">
        <title>Multicomponent nature underlies the extraordinary mechanical properties of spider dragline silk.</title>
        <authorList>
            <person name="Kono N."/>
            <person name="Nakamura H."/>
            <person name="Mori M."/>
            <person name="Yoshida Y."/>
            <person name="Ohtoshi R."/>
            <person name="Malay A.D."/>
            <person name="Moran D.A.P."/>
            <person name="Tomita M."/>
            <person name="Numata K."/>
            <person name="Arakawa K."/>
        </authorList>
    </citation>
    <scope>NUCLEOTIDE SEQUENCE</scope>
</reference>
<evidence type="ECO:0000313" key="1">
    <source>
        <dbReference type="EMBL" id="GFT77867.1"/>
    </source>
</evidence>
<organism evidence="1 2">
    <name type="scientific">Nephila pilipes</name>
    <name type="common">Giant wood spider</name>
    <name type="synonym">Nephila maculata</name>
    <dbReference type="NCBI Taxonomy" id="299642"/>
    <lineage>
        <taxon>Eukaryota</taxon>
        <taxon>Metazoa</taxon>
        <taxon>Ecdysozoa</taxon>
        <taxon>Arthropoda</taxon>
        <taxon>Chelicerata</taxon>
        <taxon>Arachnida</taxon>
        <taxon>Araneae</taxon>
        <taxon>Araneomorphae</taxon>
        <taxon>Entelegynae</taxon>
        <taxon>Araneoidea</taxon>
        <taxon>Nephilidae</taxon>
        <taxon>Nephila</taxon>
    </lineage>
</organism>
<dbReference type="AlphaFoldDB" id="A0A8X6U3H0"/>
<keyword evidence="2" id="KW-1185">Reference proteome</keyword>
<dbReference type="Proteomes" id="UP000887013">
    <property type="component" value="Unassembled WGS sequence"/>
</dbReference>
<protein>
    <submittedName>
        <fullName evidence="1">Uncharacterized protein</fullName>
    </submittedName>
</protein>
<dbReference type="EMBL" id="BMAW01071376">
    <property type="protein sequence ID" value="GFT77867.1"/>
    <property type="molecule type" value="Genomic_DNA"/>
</dbReference>
<gene>
    <name evidence="1" type="ORF">NPIL_197881</name>
</gene>
<feature type="non-terminal residue" evidence="1">
    <location>
        <position position="114"/>
    </location>
</feature>
<evidence type="ECO:0000313" key="2">
    <source>
        <dbReference type="Proteomes" id="UP000887013"/>
    </source>
</evidence>
<sequence length="114" mass="13632">MSQTVNGNFYSEVPKRSWFVLTLFWVRDGFSHRSRLLSRSTQQTYLILCFETVFCFFRLKSEPKERKFVDIFDIQASISGEIISRWGLLQWFPTYTPTLSSVHGIRWRVLRRTV</sequence>
<comment type="caution">
    <text evidence="1">The sequence shown here is derived from an EMBL/GenBank/DDBJ whole genome shotgun (WGS) entry which is preliminary data.</text>
</comment>